<feature type="transmembrane region" description="Helical" evidence="1">
    <location>
        <begin position="26"/>
        <end position="47"/>
    </location>
</feature>
<dbReference type="OMA" id="IQFIGHY"/>
<reference evidence="2 3" key="1">
    <citation type="journal article" date="2015" name="Front. Microbiol.">
        <title>Genome sequence of the plant growth promoting endophytic yeast Rhodotorula graminis WP1.</title>
        <authorList>
            <person name="Firrincieli A."/>
            <person name="Otillar R."/>
            <person name="Salamov A."/>
            <person name="Schmutz J."/>
            <person name="Khan Z."/>
            <person name="Redman R.S."/>
            <person name="Fleck N.D."/>
            <person name="Lindquist E."/>
            <person name="Grigoriev I.V."/>
            <person name="Doty S.L."/>
        </authorList>
    </citation>
    <scope>NUCLEOTIDE SEQUENCE [LARGE SCALE GENOMIC DNA]</scope>
    <source>
        <strain evidence="2 3">WP1</strain>
    </source>
</reference>
<dbReference type="PANTHER" id="PTHR28026">
    <property type="entry name" value="DUF962 DOMAIN PROTEIN (AFU_ORTHOLOGUE AFUA_8G05310)"/>
    <property type="match status" value="1"/>
</dbReference>
<evidence type="ECO:0008006" key="4">
    <source>
        <dbReference type="Google" id="ProtNLM"/>
    </source>
</evidence>
<dbReference type="GeneID" id="28976776"/>
<name>A0A194SAH6_RHOGW</name>
<dbReference type="AlphaFoldDB" id="A0A194SAH6"/>
<dbReference type="OrthoDB" id="2124888at2759"/>
<dbReference type="GO" id="GO:0005783">
    <property type="term" value="C:endoplasmic reticulum"/>
    <property type="evidence" value="ECO:0007669"/>
    <property type="project" value="TreeGrafter"/>
</dbReference>
<keyword evidence="1" id="KW-0812">Transmembrane</keyword>
<feature type="transmembrane region" description="Helical" evidence="1">
    <location>
        <begin position="83"/>
        <end position="105"/>
    </location>
</feature>
<accession>A0A194SAH6</accession>
<keyword evidence="1" id="KW-0472">Membrane</keyword>
<feature type="transmembrane region" description="Helical" evidence="1">
    <location>
        <begin position="117"/>
        <end position="138"/>
    </location>
</feature>
<dbReference type="Pfam" id="PF06127">
    <property type="entry name" value="Mpo1-like"/>
    <property type="match status" value="1"/>
</dbReference>
<evidence type="ECO:0000313" key="2">
    <source>
        <dbReference type="EMBL" id="KPV76401.1"/>
    </source>
</evidence>
<dbReference type="EMBL" id="KQ474076">
    <property type="protein sequence ID" value="KPV76401.1"/>
    <property type="molecule type" value="Genomic_DNA"/>
</dbReference>
<gene>
    <name evidence="2" type="ORF">RHOBADRAFT_52412</name>
</gene>
<sequence length="207" mass="22617">MARSKLLNLEDQFSFYASYHTNTKNVLIHVLCVPTILASALVLAHGIPGAAKSLAHFDLDFLGNTIGIDLTFPFLWAAANATYFVLLEPVAGLLYAPILLAMGYYSNVLYSTHHDAAMKYAAVAHVASWIAQFIGHGVFEGRAPALLDSLLQSVVLAVFFVWLEVLFALGYRPALFKRLQARTGVAVAEYRKDKAAKERSAAAKRSS</sequence>
<dbReference type="PANTHER" id="PTHR28026:SF9">
    <property type="entry name" value="2-HYDROXY-PALMITIC ACID DIOXYGENASE MPO1"/>
    <property type="match status" value="1"/>
</dbReference>
<keyword evidence="1" id="KW-1133">Transmembrane helix</keyword>
<keyword evidence="3" id="KW-1185">Reference proteome</keyword>
<dbReference type="Proteomes" id="UP000053890">
    <property type="component" value="Unassembled WGS sequence"/>
</dbReference>
<feature type="transmembrane region" description="Helical" evidence="1">
    <location>
        <begin position="150"/>
        <end position="171"/>
    </location>
</feature>
<organism evidence="2 3">
    <name type="scientific">Rhodotorula graminis (strain WP1)</name>
    <dbReference type="NCBI Taxonomy" id="578459"/>
    <lineage>
        <taxon>Eukaryota</taxon>
        <taxon>Fungi</taxon>
        <taxon>Dikarya</taxon>
        <taxon>Basidiomycota</taxon>
        <taxon>Pucciniomycotina</taxon>
        <taxon>Microbotryomycetes</taxon>
        <taxon>Sporidiobolales</taxon>
        <taxon>Sporidiobolaceae</taxon>
        <taxon>Rhodotorula</taxon>
    </lineage>
</organism>
<dbReference type="GO" id="GO:0046521">
    <property type="term" value="P:sphingoid catabolic process"/>
    <property type="evidence" value="ECO:0007669"/>
    <property type="project" value="TreeGrafter"/>
</dbReference>
<protein>
    <recommendedName>
        <fullName evidence="4">DUF962-domain-containing protein</fullName>
    </recommendedName>
</protein>
<evidence type="ECO:0000256" key="1">
    <source>
        <dbReference type="SAM" id="Phobius"/>
    </source>
</evidence>
<proteinExistence type="predicted"/>
<dbReference type="InterPro" id="IPR009305">
    <property type="entry name" value="Mpo1-like"/>
</dbReference>
<evidence type="ECO:0000313" key="3">
    <source>
        <dbReference type="Proteomes" id="UP000053890"/>
    </source>
</evidence>
<dbReference type="GO" id="GO:0016020">
    <property type="term" value="C:membrane"/>
    <property type="evidence" value="ECO:0007669"/>
    <property type="project" value="GOC"/>
</dbReference>
<dbReference type="RefSeq" id="XP_018272450.1">
    <property type="nucleotide sequence ID" value="XM_018416328.1"/>
</dbReference>